<dbReference type="InterPro" id="IPR028011">
    <property type="entry name" value="DUF4476"/>
</dbReference>
<sequence length="226" mass="26529">MLLAFTLPVRAGFNDGILSITNLSRQNVLIEIDGREFPYCNNALVLRDFTPGYHQVKVYTEKIFPRKRITLFEKNVYVRPKYYVDLIINRFGRVLIDEQEITDNRFDEDGRENNRDEHHSEKPGPSTIIPRPITDNTFASFIETIRKENFDDSRMAIARSGIDQYFFTSAQAKQLISLLSFENSKLELAKYLYGRTTDPKNYFIVYSVFTFSKTKLELAEYIKNYR</sequence>
<protein>
    <recommendedName>
        <fullName evidence="2">DUF4476 domain-containing protein</fullName>
    </recommendedName>
</protein>
<dbReference type="EMBL" id="LVYD01000045">
    <property type="protein sequence ID" value="OQP63474.1"/>
    <property type="molecule type" value="Genomic_DNA"/>
</dbReference>
<evidence type="ECO:0000259" key="2">
    <source>
        <dbReference type="Pfam" id="PF14771"/>
    </source>
</evidence>
<proteinExistence type="predicted"/>
<dbReference type="Proteomes" id="UP000192796">
    <property type="component" value="Unassembled WGS sequence"/>
</dbReference>
<name>A0A1V9FYS1_9BACT</name>
<organism evidence="3 4">
    <name type="scientific">Niastella vici</name>
    <dbReference type="NCBI Taxonomy" id="1703345"/>
    <lineage>
        <taxon>Bacteria</taxon>
        <taxon>Pseudomonadati</taxon>
        <taxon>Bacteroidota</taxon>
        <taxon>Chitinophagia</taxon>
        <taxon>Chitinophagales</taxon>
        <taxon>Chitinophagaceae</taxon>
        <taxon>Niastella</taxon>
    </lineage>
</organism>
<feature type="region of interest" description="Disordered" evidence="1">
    <location>
        <begin position="106"/>
        <end position="129"/>
    </location>
</feature>
<reference evidence="3 4" key="1">
    <citation type="submission" date="2016-03" db="EMBL/GenBank/DDBJ databases">
        <title>Niastella vici sp. nov., isolated from farmland soil.</title>
        <authorList>
            <person name="Chen L."/>
            <person name="Wang D."/>
            <person name="Yang S."/>
            <person name="Wang G."/>
        </authorList>
    </citation>
    <scope>NUCLEOTIDE SEQUENCE [LARGE SCALE GENOMIC DNA]</scope>
    <source>
        <strain evidence="3 4">DJ57</strain>
    </source>
</reference>
<evidence type="ECO:0000313" key="4">
    <source>
        <dbReference type="Proteomes" id="UP000192796"/>
    </source>
</evidence>
<comment type="caution">
    <text evidence="3">The sequence shown here is derived from an EMBL/GenBank/DDBJ whole genome shotgun (WGS) entry which is preliminary data.</text>
</comment>
<dbReference type="Pfam" id="PF14771">
    <property type="entry name" value="DUF4476"/>
    <property type="match status" value="1"/>
</dbReference>
<evidence type="ECO:0000256" key="1">
    <source>
        <dbReference type="SAM" id="MobiDB-lite"/>
    </source>
</evidence>
<dbReference type="AlphaFoldDB" id="A0A1V9FYS1"/>
<feature type="domain" description="DUF4476" evidence="2">
    <location>
        <begin position="133"/>
        <end position="222"/>
    </location>
</feature>
<accession>A0A1V9FYS1</accession>
<feature type="compositionally biased region" description="Basic and acidic residues" evidence="1">
    <location>
        <begin position="106"/>
        <end position="122"/>
    </location>
</feature>
<evidence type="ECO:0000313" key="3">
    <source>
        <dbReference type="EMBL" id="OQP63474.1"/>
    </source>
</evidence>
<dbReference type="STRING" id="1703345.A3860_24340"/>
<gene>
    <name evidence="3" type="ORF">A3860_24340</name>
</gene>
<keyword evidence="4" id="KW-1185">Reference proteome</keyword>